<keyword evidence="1" id="KW-0472">Membrane</keyword>
<feature type="transmembrane region" description="Helical" evidence="1">
    <location>
        <begin position="25"/>
        <end position="44"/>
    </location>
</feature>
<proteinExistence type="predicted"/>
<keyword evidence="1" id="KW-1133">Transmembrane helix</keyword>
<dbReference type="Proteomes" id="UP001185737">
    <property type="component" value="Unassembled WGS sequence"/>
</dbReference>
<accession>A0ABU4CTI5</accession>
<reference evidence="2 3" key="1">
    <citation type="submission" date="2023-10" db="EMBL/GenBank/DDBJ databases">
        <title>Development of a sustainable strategy for remediation of hydrocarbon-contaminated territories based on the waste exchange concept.</title>
        <authorList>
            <person name="Krivoruchko A."/>
        </authorList>
    </citation>
    <scope>NUCLEOTIDE SEQUENCE [LARGE SCALE GENOMIC DNA]</scope>
    <source>
        <strain evidence="2 3">IEGM 60</strain>
    </source>
</reference>
<dbReference type="RefSeq" id="WP_317571590.1">
    <property type="nucleotide sequence ID" value="NZ_JAWLKA010000041.1"/>
</dbReference>
<evidence type="ECO:0008006" key="4">
    <source>
        <dbReference type="Google" id="ProtNLM"/>
    </source>
</evidence>
<comment type="caution">
    <text evidence="2">The sequence shown here is derived from an EMBL/GenBank/DDBJ whole genome shotgun (WGS) entry which is preliminary data.</text>
</comment>
<feature type="transmembrane region" description="Helical" evidence="1">
    <location>
        <begin position="91"/>
        <end position="110"/>
    </location>
</feature>
<sequence length="154" mass="16112">MSNPVGGGVAVPGIRWPRMSTAGKFVLGLLLFNGLSAAGGGIALMTGTIPEQPSWIEHTDFDSLYFPGVILLAVVGGSSLFAASAMIKRSVGWQSAGILSGVIMVVWIVAEIASIRGFHFLQVLYLVTGAAVIWCTPPTPQLRNSTAGRDAENL</sequence>
<evidence type="ECO:0000256" key="1">
    <source>
        <dbReference type="SAM" id="Phobius"/>
    </source>
</evidence>
<evidence type="ECO:0000313" key="3">
    <source>
        <dbReference type="Proteomes" id="UP001185737"/>
    </source>
</evidence>
<feature type="transmembrane region" description="Helical" evidence="1">
    <location>
        <begin position="116"/>
        <end position="135"/>
    </location>
</feature>
<dbReference type="EMBL" id="JAWLKA010000041">
    <property type="protein sequence ID" value="MDV6286592.1"/>
    <property type="molecule type" value="Genomic_DNA"/>
</dbReference>
<name>A0ABU4CTI5_RHOJO</name>
<protein>
    <recommendedName>
        <fullName evidence="4">Integral membrane protein</fullName>
    </recommendedName>
</protein>
<keyword evidence="3" id="KW-1185">Reference proteome</keyword>
<gene>
    <name evidence="2" type="ORF">R3Q59_39620</name>
</gene>
<organism evidence="2 3">
    <name type="scientific">Rhodococcus jostii</name>
    <dbReference type="NCBI Taxonomy" id="132919"/>
    <lineage>
        <taxon>Bacteria</taxon>
        <taxon>Bacillati</taxon>
        <taxon>Actinomycetota</taxon>
        <taxon>Actinomycetes</taxon>
        <taxon>Mycobacteriales</taxon>
        <taxon>Nocardiaceae</taxon>
        <taxon>Rhodococcus</taxon>
    </lineage>
</organism>
<keyword evidence="1" id="KW-0812">Transmembrane</keyword>
<evidence type="ECO:0000313" key="2">
    <source>
        <dbReference type="EMBL" id="MDV6286592.1"/>
    </source>
</evidence>
<feature type="transmembrane region" description="Helical" evidence="1">
    <location>
        <begin position="64"/>
        <end position="84"/>
    </location>
</feature>